<dbReference type="InterPro" id="IPR025959">
    <property type="entry name" value="Winged_HTH_dom"/>
</dbReference>
<evidence type="ECO:0000259" key="2">
    <source>
        <dbReference type="Pfam" id="PF13592"/>
    </source>
</evidence>
<organism evidence="3 4">
    <name type="scientific">Polymorphospora rubra</name>
    <dbReference type="NCBI Taxonomy" id="338584"/>
    <lineage>
        <taxon>Bacteria</taxon>
        <taxon>Bacillati</taxon>
        <taxon>Actinomycetota</taxon>
        <taxon>Actinomycetes</taxon>
        <taxon>Micromonosporales</taxon>
        <taxon>Micromonosporaceae</taxon>
        <taxon>Polymorphospora</taxon>
    </lineage>
</organism>
<name>A0A810MZZ4_9ACTN</name>
<evidence type="ECO:0000313" key="3">
    <source>
        <dbReference type="EMBL" id="BCJ66712.1"/>
    </source>
</evidence>
<dbReference type="EMBL" id="AP023359">
    <property type="protein sequence ID" value="BCJ66712.1"/>
    <property type="molecule type" value="Genomic_DNA"/>
</dbReference>
<reference evidence="3" key="1">
    <citation type="submission" date="2020-08" db="EMBL/GenBank/DDBJ databases">
        <title>Whole genome shotgun sequence of Polymorphospora rubra NBRC 101157.</title>
        <authorList>
            <person name="Komaki H."/>
            <person name="Tamura T."/>
        </authorList>
    </citation>
    <scope>NUCLEOTIDE SEQUENCE</scope>
    <source>
        <strain evidence="3">NBRC 101157</strain>
    </source>
</reference>
<evidence type="ECO:0000313" key="4">
    <source>
        <dbReference type="Proteomes" id="UP000680866"/>
    </source>
</evidence>
<accession>A0A810MZZ4</accession>
<dbReference type="Pfam" id="PF13592">
    <property type="entry name" value="HTH_33"/>
    <property type="match status" value="1"/>
</dbReference>
<feature type="region of interest" description="Disordered" evidence="1">
    <location>
        <begin position="216"/>
        <end position="242"/>
    </location>
</feature>
<dbReference type="KEGG" id="pry:Prubr_37330"/>
<evidence type="ECO:0000256" key="1">
    <source>
        <dbReference type="SAM" id="MobiDB-lite"/>
    </source>
</evidence>
<gene>
    <name evidence="3" type="ORF">Prubr_37330</name>
</gene>
<sequence>MRDTRRSVASWCRRHTIGGDGAVVTRRTDEPDQPDPLTREQELDLIDVLRGRLPDQVGFDEELWSRQSVAELVEHLYDIPMTPRIIGRYLRAWGLGPREPVERACGLCAGAVAHWVDTEYPAIVRTAVDHHAELYWVGRTRLHGVAPTADVLSAVSARGRTRFMITTPWADRSVPRDFLLRLSGTDRRTVHVVVDGSWTSVDSPRRTPARIVLHPLPSCGRGTATRPDADTGDTGWAGQRGS</sequence>
<keyword evidence="4" id="KW-1185">Reference proteome</keyword>
<proteinExistence type="predicted"/>
<protein>
    <recommendedName>
        <fullName evidence="2">Winged helix-turn helix domain-containing protein</fullName>
    </recommendedName>
</protein>
<dbReference type="Proteomes" id="UP000680866">
    <property type="component" value="Chromosome"/>
</dbReference>
<feature type="domain" description="Winged helix-turn helix" evidence="2">
    <location>
        <begin position="62"/>
        <end position="118"/>
    </location>
</feature>
<dbReference type="AlphaFoldDB" id="A0A810MZZ4"/>